<evidence type="ECO:0000313" key="3">
    <source>
        <dbReference type="Proteomes" id="UP000186670"/>
    </source>
</evidence>
<feature type="transmembrane region" description="Helical" evidence="1">
    <location>
        <begin position="12"/>
        <end position="33"/>
    </location>
</feature>
<evidence type="ECO:0000256" key="1">
    <source>
        <dbReference type="SAM" id="Phobius"/>
    </source>
</evidence>
<dbReference type="Proteomes" id="UP000186670">
    <property type="component" value="Unassembled WGS sequence"/>
</dbReference>
<dbReference type="AlphaFoldDB" id="A0A1F5EL12"/>
<sequence>MKRRKEFLIKMLFIVIIANMVVLSSMLFFYSMIKKTNQDIFDLETELLSWKKRQTESSLINGNLDDTAQERYKINNYFVKGDKVGVANFIENLENIGKVSEVTVDVSGLFLKDSDKTNTEEIVEVGSMGLNLKIMGKWENVIHFLKLLEVAPYRITFEKVYLEKNSAENSVDWNGAFNINVMKLSE</sequence>
<evidence type="ECO:0000313" key="2">
    <source>
        <dbReference type="EMBL" id="OGD68000.1"/>
    </source>
</evidence>
<dbReference type="EMBL" id="MEZZ01000043">
    <property type="protein sequence ID" value="OGD68000.1"/>
    <property type="molecule type" value="Genomic_DNA"/>
</dbReference>
<protein>
    <submittedName>
        <fullName evidence="2">Uncharacterized protein</fullName>
    </submittedName>
</protein>
<organism evidence="2 3">
    <name type="scientific">Candidatus Campbellbacteria bacterium RIFCSPHIGHO2_01_FULL_34_10</name>
    <dbReference type="NCBI Taxonomy" id="1797577"/>
    <lineage>
        <taxon>Bacteria</taxon>
        <taxon>Candidatus Campbelliibacteriota</taxon>
    </lineage>
</organism>
<keyword evidence="1" id="KW-0812">Transmembrane</keyword>
<keyword evidence="1" id="KW-0472">Membrane</keyword>
<accession>A0A1F5EL12</accession>
<reference evidence="2 3" key="1">
    <citation type="journal article" date="2016" name="Nat. Commun.">
        <title>Thousands of microbial genomes shed light on interconnected biogeochemical processes in an aquifer system.</title>
        <authorList>
            <person name="Anantharaman K."/>
            <person name="Brown C.T."/>
            <person name="Hug L.A."/>
            <person name="Sharon I."/>
            <person name="Castelle C.J."/>
            <person name="Probst A.J."/>
            <person name="Thomas B.C."/>
            <person name="Singh A."/>
            <person name="Wilkins M.J."/>
            <person name="Karaoz U."/>
            <person name="Brodie E.L."/>
            <person name="Williams K.H."/>
            <person name="Hubbard S.S."/>
            <person name="Banfield J.F."/>
        </authorList>
    </citation>
    <scope>NUCLEOTIDE SEQUENCE [LARGE SCALE GENOMIC DNA]</scope>
</reference>
<keyword evidence="1" id="KW-1133">Transmembrane helix</keyword>
<name>A0A1F5EL12_9BACT</name>
<proteinExistence type="predicted"/>
<gene>
    <name evidence="2" type="ORF">A2811_03060</name>
</gene>
<comment type="caution">
    <text evidence="2">The sequence shown here is derived from an EMBL/GenBank/DDBJ whole genome shotgun (WGS) entry which is preliminary data.</text>
</comment>